<feature type="region of interest" description="Disordered" evidence="1">
    <location>
        <begin position="42"/>
        <end position="61"/>
    </location>
</feature>
<reference evidence="2" key="1">
    <citation type="journal article" date="2023" name="bioRxiv">
        <title>Scaffold-level genome assemblies of two parasitoid biocontrol wasps reveal the parthenogenesis mechanism and an associated novel virus.</title>
        <authorList>
            <person name="Inwood S."/>
            <person name="Skelly J."/>
            <person name="Guhlin J."/>
            <person name="Harrop T."/>
            <person name="Goldson S."/>
            <person name="Dearden P."/>
        </authorList>
    </citation>
    <scope>NUCLEOTIDE SEQUENCE</scope>
    <source>
        <strain evidence="2">Irish</strain>
        <tissue evidence="2">Whole body</tissue>
    </source>
</reference>
<sequence length="86" mass="9725">MFQSPTALTAVPPRDPGSHLTRRRHSTSLIFLTNQTSLVGSSPFRERLGSNRLPEKPRPRFEQFSSVSTTCRTKVFSLIPHFPSRS</sequence>
<gene>
    <name evidence="2" type="ORF">PV328_004051</name>
</gene>
<organism evidence="2 3">
    <name type="scientific">Microctonus aethiopoides</name>
    <dbReference type="NCBI Taxonomy" id="144406"/>
    <lineage>
        <taxon>Eukaryota</taxon>
        <taxon>Metazoa</taxon>
        <taxon>Ecdysozoa</taxon>
        <taxon>Arthropoda</taxon>
        <taxon>Hexapoda</taxon>
        <taxon>Insecta</taxon>
        <taxon>Pterygota</taxon>
        <taxon>Neoptera</taxon>
        <taxon>Endopterygota</taxon>
        <taxon>Hymenoptera</taxon>
        <taxon>Apocrita</taxon>
        <taxon>Ichneumonoidea</taxon>
        <taxon>Braconidae</taxon>
        <taxon>Euphorinae</taxon>
        <taxon>Microctonus</taxon>
    </lineage>
</organism>
<dbReference type="AlphaFoldDB" id="A0AA39F9Y6"/>
<keyword evidence="3" id="KW-1185">Reference proteome</keyword>
<dbReference type="EMBL" id="JAQQBS010001422">
    <property type="protein sequence ID" value="KAK0165544.1"/>
    <property type="molecule type" value="Genomic_DNA"/>
</dbReference>
<dbReference type="Proteomes" id="UP001168990">
    <property type="component" value="Unassembled WGS sequence"/>
</dbReference>
<evidence type="ECO:0000256" key="1">
    <source>
        <dbReference type="SAM" id="MobiDB-lite"/>
    </source>
</evidence>
<comment type="caution">
    <text evidence="2">The sequence shown here is derived from an EMBL/GenBank/DDBJ whole genome shotgun (WGS) entry which is preliminary data.</text>
</comment>
<name>A0AA39F9Y6_9HYME</name>
<reference evidence="2" key="2">
    <citation type="submission" date="2023-03" db="EMBL/GenBank/DDBJ databases">
        <authorList>
            <person name="Inwood S.N."/>
            <person name="Skelly J.G."/>
            <person name="Guhlin J."/>
            <person name="Harrop T.W.R."/>
            <person name="Goldson S.G."/>
            <person name="Dearden P.K."/>
        </authorList>
    </citation>
    <scope>NUCLEOTIDE SEQUENCE</scope>
    <source>
        <strain evidence="2">Irish</strain>
        <tissue evidence="2">Whole body</tissue>
    </source>
</reference>
<evidence type="ECO:0000313" key="3">
    <source>
        <dbReference type="Proteomes" id="UP001168990"/>
    </source>
</evidence>
<proteinExistence type="predicted"/>
<evidence type="ECO:0000313" key="2">
    <source>
        <dbReference type="EMBL" id="KAK0165544.1"/>
    </source>
</evidence>
<feature type="compositionally biased region" description="Basic and acidic residues" evidence="1">
    <location>
        <begin position="44"/>
        <end position="61"/>
    </location>
</feature>
<feature type="region of interest" description="Disordered" evidence="1">
    <location>
        <begin position="1"/>
        <end position="24"/>
    </location>
</feature>
<protein>
    <submittedName>
        <fullName evidence="2">Uncharacterized protein</fullName>
    </submittedName>
</protein>
<accession>A0AA39F9Y6</accession>